<dbReference type="Pfam" id="PF02518">
    <property type="entry name" value="HATPase_c"/>
    <property type="match status" value="1"/>
</dbReference>
<sequence length="387" mass="44257">MTSVINQTTLKQYGEWDIKLISRIKQDFVKILIILCVTLIIIYFIATKSFLGEQLGKVVSQSFIVFQNNNGIESSYIDWTKFKTFVISLILISVIIIALLSYIISKIIIKKNISIISEIIASYFDEDDPKIPDEYLEIKNGLDKLKIINQDNKQSYNQEIQKNKDLITYLAHDLKTPLASIIGYLSLLIESPDLTPDMRIKYLNTILDKANRLDYLTDELSDITRFSFYNITIDSQDFDLVLLFKQIGEEFYPLLKEKQQQLLLDLPDSYKMVGDPSKLVRVFNNLLKNAIAYGRENSSITLKLIANDNLATIILTNHSDYLSINNLNDIFEKFYRFDSSRSSKTGGSGLGLSIAKEIIEAHHGDISVATDSDVIRFKISLPKKYNK</sequence>
<keyword evidence="8" id="KW-1133">Transmembrane helix</keyword>
<dbReference type="InterPro" id="IPR005467">
    <property type="entry name" value="His_kinase_dom"/>
</dbReference>
<keyword evidence="8" id="KW-0472">Membrane</keyword>
<dbReference type="GO" id="GO:0000155">
    <property type="term" value="F:phosphorelay sensor kinase activity"/>
    <property type="evidence" value="ECO:0007669"/>
    <property type="project" value="InterPro"/>
</dbReference>
<dbReference type="RefSeq" id="WP_125984364.1">
    <property type="nucleotide sequence ID" value="NZ_NGJS01000013.1"/>
</dbReference>
<evidence type="ECO:0000313" key="11">
    <source>
        <dbReference type="Proteomes" id="UP000287857"/>
    </source>
</evidence>
<dbReference type="FunFam" id="3.30.565.10:FF:000006">
    <property type="entry name" value="Sensor histidine kinase WalK"/>
    <property type="match status" value="1"/>
</dbReference>
<keyword evidence="4" id="KW-0597">Phosphoprotein</keyword>
<comment type="catalytic activity">
    <reaction evidence="1">
        <text>ATP + protein L-histidine = ADP + protein N-phospho-L-histidine.</text>
        <dbReference type="EC" id="2.7.13.3"/>
    </reaction>
</comment>
<dbReference type="InterPro" id="IPR036097">
    <property type="entry name" value="HisK_dim/P_sf"/>
</dbReference>
<dbReference type="AlphaFoldDB" id="A0A429ZWM9"/>
<dbReference type="GO" id="GO:0016036">
    <property type="term" value="P:cellular response to phosphate starvation"/>
    <property type="evidence" value="ECO:0007669"/>
    <property type="project" value="TreeGrafter"/>
</dbReference>
<dbReference type="GO" id="GO:0005886">
    <property type="term" value="C:plasma membrane"/>
    <property type="evidence" value="ECO:0007669"/>
    <property type="project" value="TreeGrafter"/>
</dbReference>
<reference evidence="10 11" key="1">
    <citation type="submission" date="2017-05" db="EMBL/GenBank/DDBJ databases">
        <title>Vagococcus spp. assemblies.</title>
        <authorList>
            <person name="Gulvik C.A."/>
        </authorList>
    </citation>
    <scope>NUCLEOTIDE SEQUENCE [LARGE SCALE GENOMIC DNA]</scope>
    <source>
        <strain evidence="10 11">SS1995</strain>
    </source>
</reference>
<evidence type="ECO:0000256" key="8">
    <source>
        <dbReference type="SAM" id="Phobius"/>
    </source>
</evidence>
<dbReference type="SMART" id="SM00388">
    <property type="entry name" value="HisKA"/>
    <property type="match status" value="1"/>
</dbReference>
<dbReference type="SUPFAM" id="SSF55874">
    <property type="entry name" value="ATPase domain of HSP90 chaperone/DNA topoisomerase II/histidine kinase"/>
    <property type="match status" value="1"/>
</dbReference>
<dbReference type="EC" id="2.7.13.3" evidence="3"/>
<dbReference type="GO" id="GO:0004721">
    <property type="term" value="F:phosphoprotein phosphatase activity"/>
    <property type="evidence" value="ECO:0007669"/>
    <property type="project" value="TreeGrafter"/>
</dbReference>
<feature type="domain" description="Histidine kinase" evidence="9">
    <location>
        <begin position="169"/>
        <end position="385"/>
    </location>
</feature>
<dbReference type="EMBL" id="NGJS01000013">
    <property type="protein sequence ID" value="RST98106.1"/>
    <property type="molecule type" value="Genomic_DNA"/>
</dbReference>
<dbReference type="Pfam" id="PF00512">
    <property type="entry name" value="HisKA"/>
    <property type="match status" value="1"/>
</dbReference>
<keyword evidence="5" id="KW-0808">Transferase</keyword>
<evidence type="ECO:0000256" key="7">
    <source>
        <dbReference type="ARBA" id="ARBA00023012"/>
    </source>
</evidence>
<evidence type="ECO:0000313" key="10">
    <source>
        <dbReference type="EMBL" id="RST98106.1"/>
    </source>
</evidence>
<dbReference type="InterPro" id="IPR003661">
    <property type="entry name" value="HisK_dim/P_dom"/>
</dbReference>
<evidence type="ECO:0000256" key="1">
    <source>
        <dbReference type="ARBA" id="ARBA00000085"/>
    </source>
</evidence>
<dbReference type="InterPro" id="IPR004358">
    <property type="entry name" value="Sig_transdc_His_kin-like_C"/>
</dbReference>
<proteinExistence type="predicted"/>
<evidence type="ECO:0000256" key="6">
    <source>
        <dbReference type="ARBA" id="ARBA00022777"/>
    </source>
</evidence>
<dbReference type="Gene3D" id="1.10.287.130">
    <property type="match status" value="1"/>
</dbReference>
<protein>
    <recommendedName>
        <fullName evidence="3">histidine kinase</fullName>
        <ecNumber evidence="3">2.7.13.3</ecNumber>
    </recommendedName>
</protein>
<accession>A0A429ZWM9</accession>
<keyword evidence="6" id="KW-0418">Kinase</keyword>
<evidence type="ECO:0000259" key="9">
    <source>
        <dbReference type="PROSITE" id="PS50109"/>
    </source>
</evidence>
<dbReference type="PANTHER" id="PTHR45453">
    <property type="entry name" value="PHOSPHATE REGULON SENSOR PROTEIN PHOR"/>
    <property type="match status" value="1"/>
</dbReference>
<dbReference type="PANTHER" id="PTHR45453:SF1">
    <property type="entry name" value="PHOSPHATE REGULON SENSOR PROTEIN PHOR"/>
    <property type="match status" value="1"/>
</dbReference>
<feature type="transmembrane region" description="Helical" evidence="8">
    <location>
        <begin position="28"/>
        <end position="46"/>
    </location>
</feature>
<dbReference type="InterPro" id="IPR003594">
    <property type="entry name" value="HATPase_dom"/>
</dbReference>
<gene>
    <name evidence="10" type="ORF">CBF37_08720</name>
</gene>
<keyword evidence="11" id="KW-1185">Reference proteome</keyword>
<keyword evidence="8" id="KW-0812">Transmembrane</keyword>
<dbReference type="Gene3D" id="3.30.565.10">
    <property type="entry name" value="Histidine kinase-like ATPase, C-terminal domain"/>
    <property type="match status" value="1"/>
</dbReference>
<dbReference type="CDD" id="cd00082">
    <property type="entry name" value="HisKA"/>
    <property type="match status" value="1"/>
</dbReference>
<dbReference type="SMART" id="SM00387">
    <property type="entry name" value="HATPase_c"/>
    <property type="match status" value="1"/>
</dbReference>
<dbReference type="SUPFAM" id="SSF47384">
    <property type="entry name" value="Homodimeric domain of signal transducing histidine kinase"/>
    <property type="match status" value="1"/>
</dbReference>
<name>A0A429ZWM9_9ENTE</name>
<dbReference type="Proteomes" id="UP000287857">
    <property type="component" value="Unassembled WGS sequence"/>
</dbReference>
<evidence type="ECO:0000256" key="4">
    <source>
        <dbReference type="ARBA" id="ARBA00022553"/>
    </source>
</evidence>
<evidence type="ECO:0000256" key="3">
    <source>
        <dbReference type="ARBA" id="ARBA00012438"/>
    </source>
</evidence>
<dbReference type="PROSITE" id="PS50109">
    <property type="entry name" value="HIS_KIN"/>
    <property type="match status" value="1"/>
</dbReference>
<dbReference type="InterPro" id="IPR050351">
    <property type="entry name" value="BphY/WalK/GraS-like"/>
</dbReference>
<evidence type="ECO:0000256" key="2">
    <source>
        <dbReference type="ARBA" id="ARBA00004370"/>
    </source>
</evidence>
<keyword evidence="7" id="KW-0902">Two-component regulatory system</keyword>
<comment type="caution">
    <text evidence="10">The sequence shown here is derived from an EMBL/GenBank/DDBJ whole genome shotgun (WGS) entry which is preliminary data.</text>
</comment>
<dbReference type="OrthoDB" id="335833at2"/>
<organism evidence="10 11">
    <name type="scientific">Vagococcus vulneris</name>
    <dbReference type="NCBI Taxonomy" id="1977869"/>
    <lineage>
        <taxon>Bacteria</taxon>
        <taxon>Bacillati</taxon>
        <taxon>Bacillota</taxon>
        <taxon>Bacilli</taxon>
        <taxon>Lactobacillales</taxon>
        <taxon>Enterococcaceae</taxon>
        <taxon>Vagococcus</taxon>
    </lineage>
</organism>
<evidence type="ECO:0000256" key="5">
    <source>
        <dbReference type="ARBA" id="ARBA00022679"/>
    </source>
</evidence>
<dbReference type="PRINTS" id="PR00344">
    <property type="entry name" value="BCTRLSENSOR"/>
</dbReference>
<dbReference type="InterPro" id="IPR036890">
    <property type="entry name" value="HATPase_C_sf"/>
</dbReference>
<feature type="transmembrane region" description="Helical" evidence="8">
    <location>
        <begin position="85"/>
        <end position="104"/>
    </location>
</feature>
<comment type="subcellular location">
    <subcellularLocation>
        <location evidence="2">Membrane</location>
    </subcellularLocation>
</comment>